<evidence type="ECO:0000313" key="3">
    <source>
        <dbReference type="EMBL" id="OJD33439.1"/>
    </source>
</evidence>
<feature type="compositionally biased region" description="Pro residues" evidence="1">
    <location>
        <begin position="115"/>
        <end position="126"/>
    </location>
</feature>
<feature type="region of interest" description="Disordered" evidence="1">
    <location>
        <begin position="267"/>
        <end position="343"/>
    </location>
</feature>
<dbReference type="InterPro" id="IPR001202">
    <property type="entry name" value="WW_dom"/>
</dbReference>
<organism evidence="3 4">
    <name type="scientific">Diplodia corticola</name>
    <dbReference type="NCBI Taxonomy" id="236234"/>
    <lineage>
        <taxon>Eukaryota</taxon>
        <taxon>Fungi</taxon>
        <taxon>Dikarya</taxon>
        <taxon>Ascomycota</taxon>
        <taxon>Pezizomycotina</taxon>
        <taxon>Dothideomycetes</taxon>
        <taxon>Dothideomycetes incertae sedis</taxon>
        <taxon>Botryosphaeriales</taxon>
        <taxon>Botryosphaeriaceae</taxon>
        <taxon>Diplodia</taxon>
    </lineage>
</organism>
<dbReference type="GeneID" id="31014214"/>
<proteinExistence type="predicted"/>
<dbReference type="InterPro" id="IPR036020">
    <property type="entry name" value="WW_dom_sf"/>
</dbReference>
<sequence>MSDDTARSPAPAQSLQHADEPAPSDRASGQASDDRSPRETAKVSASGSTTPGESTAVDDKSAEADTPPDVRSPKDDDDDAAEATPAAKKRKRSPDPESSDHPESADPAATASDAPPLPTDEVPPPLPDEEPPAQQDDGWEALWDQTVAAYYFYNRHTGVTQWENPRVPEASSSAAPAVPALPAMPAVPAAPGTTGYGSSSLGSPPRKRGGGYNPAIHGDFDPNADYAQDYLEEEAEAVVDPEAAAALHAAALGGDAYAQTGSFNRFTGRFQAGDVGPEQHNDENKSKRQLNAYFDVDAAANSHDGRSLRAERQNKRLSKKELQAFKAKAAKKKEEKRRAWLRD</sequence>
<keyword evidence="4" id="KW-1185">Reference proteome</keyword>
<feature type="compositionally biased region" description="Basic and acidic residues" evidence="1">
    <location>
        <begin position="93"/>
        <end position="104"/>
    </location>
</feature>
<gene>
    <name evidence="3" type="ORF">BKCO1_3000070</name>
</gene>
<dbReference type="STRING" id="236234.A0A1J9RYL3"/>
<dbReference type="PROSITE" id="PS01159">
    <property type="entry name" value="WW_DOMAIN_1"/>
    <property type="match status" value="1"/>
</dbReference>
<dbReference type="AlphaFoldDB" id="A0A1J9RYL3"/>
<dbReference type="Pfam" id="PF00397">
    <property type="entry name" value="WW"/>
    <property type="match status" value="1"/>
</dbReference>
<feature type="compositionally biased region" description="Basic and acidic residues" evidence="1">
    <location>
        <begin position="332"/>
        <end position="343"/>
    </location>
</feature>
<feature type="compositionally biased region" description="Basic and acidic residues" evidence="1">
    <location>
        <begin position="32"/>
        <end position="41"/>
    </location>
</feature>
<evidence type="ECO:0000256" key="1">
    <source>
        <dbReference type="SAM" id="MobiDB-lite"/>
    </source>
</evidence>
<evidence type="ECO:0000259" key="2">
    <source>
        <dbReference type="PROSITE" id="PS50020"/>
    </source>
</evidence>
<feature type="compositionally biased region" description="Low complexity" evidence="1">
    <location>
        <begin position="105"/>
        <end position="114"/>
    </location>
</feature>
<comment type="caution">
    <text evidence="3">The sequence shown here is derived from an EMBL/GenBank/DDBJ whole genome shotgun (WGS) entry which is preliminary data.</text>
</comment>
<evidence type="ECO:0000313" key="4">
    <source>
        <dbReference type="Proteomes" id="UP000183809"/>
    </source>
</evidence>
<accession>A0A1J9RYL3</accession>
<feature type="compositionally biased region" description="Polar residues" evidence="1">
    <location>
        <begin position="43"/>
        <end position="53"/>
    </location>
</feature>
<dbReference type="CDD" id="cd00201">
    <property type="entry name" value="WW"/>
    <property type="match status" value="1"/>
</dbReference>
<feature type="compositionally biased region" description="Basic and acidic residues" evidence="1">
    <location>
        <begin position="303"/>
        <end position="323"/>
    </location>
</feature>
<protein>
    <submittedName>
        <fullName evidence="3">Ww domain-containing protein</fullName>
    </submittedName>
</protein>
<dbReference type="PROSITE" id="PS50020">
    <property type="entry name" value="WW_DOMAIN_2"/>
    <property type="match status" value="1"/>
</dbReference>
<feature type="compositionally biased region" description="Basic and acidic residues" evidence="1">
    <location>
        <begin position="277"/>
        <end position="286"/>
    </location>
</feature>
<name>A0A1J9RYL3_9PEZI</name>
<dbReference type="Proteomes" id="UP000183809">
    <property type="component" value="Unassembled WGS sequence"/>
</dbReference>
<feature type="compositionally biased region" description="Low complexity" evidence="1">
    <location>
        <begin position="185"/>
        <end position="204"/>
    </location>
</feature>
<dbReference type="SUPFAM" id="SSF51045">
    <property type="entry name" value="WW domain"/>
    <property type="match status" value="1"/>
</dbReference>
<dbReference type="OrthoDB" id="2444812at2759"/>
<dbReference type="RefSeq" id="XP_020129699.1">
    <property type="nucleotide sequence ID" value="XM_020273953.1"/>
</dbReference>
<dbReference type="SMART" id="SM00456">
    <property type="entry name" value="WW"/>
    <property type="match status" value="1"/>
</dbReference>
<dbReference type="Gene3D" id="2.20.70.10">
    <property type="match status" value="1"/>
</dbReference>
<feature type="domain" description="WW" evidence="2">
    <location>
        <begin position="133"/>
        <end position="167"/>
    </location>
</feature>
<reference evidence="3 4" key="1">
    <citation type="submission" date="2016-10" db="EMBL/GenBank/DDBJ databases">
        <title>Proteomics and genomics reveal pathogen-plant mechanisms compatible with a hemibiotrophic lifestyle of Diplodia corticola.</title>
        <authorList>
            <person name="Fernandes I."/>
            <person name="De Jonge R."/>
            <person name="Van De Peer Y."/>
            <person name="Devreese B."/>
            <person name="Alves A."/>
            <person name="Esteves A.C."/>
        </authorList>
    </citation>
    <scope>NUCLEOTIDE SEQUENCE [LARGE SCALE GENOMIC DNA]</scope>
    <source>
        <strain evidence="3 4">CBS 112549</strain>
    </source>
</reference>
<feature type="region of interest" description="Disordered" evidence="1">
    <location>
        <begin position="1"/>
        <end position="141"/>
    </location>
</feature>
<dbReference type="EMBL" id="MNUE01000030">
    <property type="protein sequence ID" value="OJD33439.1"/>
    <property type="molecule type" value="Genomic_DNA"/>
</dbReference>
<feature type="region of interest" description="Disordered" evidence="1">
    <location>
        <begin position="185"/>
        <end position="228"/>
    </location>
</feature>